<accession>A0ABM9B0A4</accession>
<organism evidence="1 2">
    <name type="scientific">Neolewinella maritima</name>
    <dbReference type="NCBI Taxonomy" id="1383882"/>
    <lineage>
        <taxon>Bacteria</taxon>
        <taxon>Pseudomonadati</taxon>
        <taxon>Bacteroidota</taxon>
        <taxon>Saprospiria</taxon>
        <taxon>Saprospirales</taxon>
        <taxon>Lewinellaceae</taxon>
        <taxon>Neolewinella</taxon>
    </lineage>
</organism>
<dbReference type="Pfam" id="PF08889">
    <property type="entry name" value="WbqC"/>
    <property type="match status" value="1"/>
</dbReference>
<proteinExistence type="predicted"/>
<name>A0ABM9B0A4_9BACT</name>
<evidence type="ECO:0000313" key="1">
    <source>
        <dbReference type="EMBL" id="CAH1000451.1"/>
    </source>
</evidence>
<gene>
    <name evidence="1" type="ORF">LEM8419_01604</name>
</gene>
<sequence length="198" mass="22140">MPTSSHLVTTTAYFPPLEWFVAALASNEWRWEAKENYQKGGWRNRCMILSANGPLRLSVPLLGGKHQQMPIQEVRIDRRTDWQRQHVQSIRSAYGRAPFFEHYGEEVLQLIDSDTDTLWELNCKIAEGLLRLFGASIELLPTEVFRGGAAGAGYSTPPPLTSYPQVFADRFGYVGGLSVLDGLFCLGPELAVLGLVQK</sequence>
<dbReference type="EMBL" id="CAKLPZ010000001">
    <property type="protein sequence ID" value="CAH1000451.1"/>
    <property type="molecule type" value="Genomic_DNA"/>
</dbReference>
<protein>
    <recommendedName>
        <fullName evidence="3">WbqC family protein</fullName>
    </recommendedName>
</protein>
<dbReference type="RefSeq" id="WP_238750502.1">
    <property type="nucleotide sequence ID" value="NZ_CAKLPZ010000001.1"/>
</dbReference>
<keyword evidence="2" id="KW-1185">Reference proteome</keyword>
<comment type="caution">
    <text evidence="1">The sequence shown here is derived from an EMBL/GenBank/DDBJ whole genome shotgun (WGS) entry which is preliminary data.</text>
</comment>
<evidence type="ECO:0000313" key="2">
    <source>
        <dbReference type="Proteomes" id="UP000837803"/>
    </source>
</evidence>
<evidence type="ECO:0008006" key="3">
    <source>
        <dbReference type="Google" id="ProtNLM"/>
    </source>
</evidence>
<dbReference type="Proteomes" id="UP000837803">
    <property type="component" value="Unassembled WGS sequence"/>
</dbReference>
<reference evidence="1" key="1">
    <citation type="submission" date="2021-12" db="EMBL/GenBank/DDBJ databases">
        <authorList>
            <person name="Rodrigo-Torres L."/>
            <person name="Arahal R. D."/>
            <person name="Lucena T."/>
        </authorList>
    </citation>
    <scope>NUCLEOTIDE SEQUENCE</scope>
    <source>
        <strain evidence="1">CECT 8419</strain>
    </source>
</reference>
<dbReference type="InterPro" id="IPR014985">
    <property type="entry name" value="WbqC"/>
</dbReference>